<evidence type="ECO:0000313" key="2">
    <source>
        <dbReference type="Proteomes" id="UP001235343"/>
    </source>
</evidence>
<name>A0ABT7L0T3_9BACI</name>
<dbReference type="Proteomes" id="UP001235343">
    <property type="component" value="Unassembled WGS sequence"/>
</dbReference>
<dbReference type="Pfam" id="PF13692">
    <property type="entry name" value="Glyco_trans_1_4"/>
    <property type="match status" value="1"/>
</dbReference>
<dbReference type="EMBL" id="JASTZU010000001">
    <property type="protein sequence ID" value="MDL4838954.1"/>
    <property type="molecule type" value="Genomic_DNA"/>
</dbReference>
<keyword evidence="1" id="KW-0328">Glycosyltransferase</keyword>
<reference evidence="1 2" key="1">
    <citation type="submission" date="2023-06" db="EMBL/GenBank/DDBJ databases">
        <title>Aquibacillus rhizosphaerae LR5S19.</title>
        <authorList>
            <person name="Sun J.-Q."/>
        </authorList>
    </citation>
    <scope>NUCLEOTIDE SEQUENCE [LARGE SCALE GENOMIC DNA]</scope>
    <source>
        <strain evidence="1 2">LR5S19</strain>
    </source>
</reference>
<accession>A0ABT7L0T3</accession>
<dbReference type="EC" id="2.4.-.-" evidence="1"/>
<comment type="caution">
    <text evidence="1">The sequence shown here is derived from an EMBL/GenBank/DDBJ whole genome shotgun (WGS) entry which is preliminary data.</text>
</comment>
<dbReference type="GO" id="GO:0016757">
    <property type="term" value="F:glycosyltransferase activity"/>
    <property type="evidence" value="ECO:0007669"/>
    <property type="project" value="UniProtKB-KW"/>
</dbReference>
<proteinExistence type="predicted"/>
<protein>
    <submittedName>
        <fullName evidence="1">Glycosyltransferase</fullName>
        <ecNumber evidence="1">2.4.-.-</ecNumber>
    </submittedName>
</protein>
<keyword evidence="1" id="KW-0808">Transferase</keyword>
<dbReference type="Gene3D" id="3.40.50.2000">
    <property type="entry name" value="Glycogen Phosphorylase B"/>
    <property type="match status" value="1"/>
</dbReference>
<dbReference type="SUPFAM" id="SSF53756">
    <property type="entry name" value="UDP-Glycosyltransferase/glycogen phosphorylase"/>
    <property type="match status" value="1"/>
</dbReference>
<evidence type="ECO:0000313" key="1">
    <source>
        <dbReference type="EMBL" id="MDL4838954.1"/>
    </source>
</evidence>
<dbReference type="RefSeq" id="WP_285929721.1">
    <property type="nucleotide sequence ID" value="NZ_JASTZU010000001.1"/>
</dbReference>
<gene>
    <name evidence="1" type="ORF">QQS35_00500</name>
</gene>
<sequence>MGYNVLFFPWRDWDSMQKEGFRTREANLLIAMMKNPEINKVLCINRSKKPFYIQKLIEFKNGGEFEKGKQFKNEVDNVFQPSVNYSSGFSNLIQVDEKLYVLNINYHIPNPKGNKLETYNFFKNLLYKEVNKAISAIGFTHYLTWCFDLTRIDIANKLKQEKLIFDSIDNLLEHDQNRKDYKHLSEMYKVAEENADVVFTVSREIKETLFSKHINTHYIPNAINLDLYKSKTWSRPTDLPNGKPIVGYIGLMQERIDLEIIGDTIKKNNGINYVFIGPILSKKYFRDLRRYSNVYLLGAKHHSLIPSYLNYFDICIIPHKVNKFTESMNPLKLYEYLAAGKEVVTTPVPPSEDYKDVIHIAHDENQFSQIINGIVNKPYNEFSRKEIIESVNAQDWNSRLNNMLKIIQGEGESDA</sequence>
<organism evidence="1 2">
    <name type="scientific">Aquibacillus rhizosphaerae</name>
    <dbReference type="NCBI Taxonomy" id="3051431"/>
    <lineage>
        <taxon>Bacteria</taxon>
        <taxon>Bacillati</taxon>
        <taxon>Bacillota</taxon>
        <taxon>Bacilli</taxon>
        <taxon>Bacillales</taxon>
        <taxon>Bacillaceae</taxon>
        <taxon>Aquibacillus</taxon>
    </lineage>
</organism>
<keyword evidence="2" id="KW-1185">Reference proteome</keyword>